<evidence type="ECO:0000256" key="4">
    <source>
        <dbReference type="ARBA" id="ARBA00022801"/>
    </source>
</evidence>
<comment type="cofactor">
    <cofactor evidence="1">
        <name>Zn(2+)</name>
        <dbReference type="ChEBI" id="CHEBI:29105"/>
    </cofactor>
</comment>
<dbReference type="SUPFAM" id="SSF51556">
    <property type="entry name" value="Metallo-dependent hydrolases"/>
    <property type="match status" value="1"/>
</dbReference>
<keyword evidence="5" id="KW-0862">Zinc</keyword>
<dbReference type="PANTHER" id="PTHR43114">
    <property type="entry name" value="ADENINE DEAMINASE"/>
    <property type="match status" value="1"/>
</dbReference>
<proteinExistence type="inferred from homology"/>
<dbReference type="InterPro" id="IPR001365">
    <property type="entry name" value="A_deaminase_dom"/>
</dbReference>
<dbReference type="PANTHER" id="PTHR43114:SF6">
    <property type="entry name" value="ADENINE DEAMINASE"/>
    <property type="match status" value="1"/>
</dbReference>
<dbReference type="InterPro" id="IPR006330">
    <property type="entry name" value="Ado/ade_deaminase"/>
</dbReference>
<dbReference type="Proteomes" id="UP001367030">
    <property type="component" value="Unassembled WGS sequence"/>
</dbReference>
<dbReference type="Pfam" id="PF00962">
    <property type="entry name" value="A_deaminase"/>
    <property type="match status" value="1"/>
</dbReference>
<dbReference type="RefSeq" id="WP_340338071.1">
    <property type="nucleotide sequence ID" value="NZ_JBBKZS010000014.1"/>
</dbReference>
<evidence type="ECO:0000313" key="7">
    <source>
        <dbReference type="EMBL" id="MEJ8858002.1"/>
    </source>
</evidence>
<evidence type="ECO:0000256" key="1">
    <source>
        <dbReference type="ARBA" id="ARBA00001947"/>
    </source>
</evidence>
<sequence>MNYETHGVMPPAPTSPALTPAHHALFRQMPKAELHCHLLGSVRHATFAALARKSGAPMSTQEIDAFYIRGEKPVGVLKALRALDQYLLVSADDLYRITFEYLEDAAAHGVRYSEFFWNPTGTVRVSGIPYPEAQAAIVAGIRDAERDHGIIGRLVPSIDREADPAEAVAMVDWVTTHRVPEVVGIGMDYREVDHPPEWFATAYASARRAGLRTTAHAGEFGMPWPNVRTAVELLHCDRIDHGYTIVDNPELARQYAERGIVFTVVPTNSHYLRTLPPERWALDHPIRRMVQLGLAVHPNTDDPTMHNVTPTGAWQLMYTHLGCSIAQLRDFMLNGLRAAWIDGSTRDAWMREWSDEFDVLASAVGAAKVTG</sequence>
<evidence type="ECO:0000256" key="2">
    <source>
        <dbReference type="ARBA" id="ARBA00006676"/>
    </source>
</evidence>
<comment type="caution">
    <text evidence="7">The sequence shown here is derived from an EMBL/GenBank/DDBJ whole genome shotgun (WGS) entry which is preliminary data.</text>
</comment>
<dbReference type="EMBL" id="JBBKZS010000014">
    <property type="protein sequence ID" value="MEJ8858002.1"/>
    <property type="molecule type" value="Genomic_DNA"/>
</dbReference>
<feature type="domain" description="Adenosine deaminase" evidence="6">
    <location>
        <begin position="30"/>
        <end position="348"/>
    </location>
</feature>
<comment type="similarity">
    <text evidence="2">Belongs to the metallo-dependent hydrolases superfamily. Adenosine and AMP deaminases family.</text>
</comment>
<name>A0ABU8XDT7_9BURK</name>
<gene>
    <name evidence="7" type="ORF">WKW79_25760</name>
</gene>
<keyword evidence="8" id="KW-1185">Reference proteome</keyword>
<keyword evidence="3" id="KW-0479">Metal-binding</keyword>
<organism evidence="7 8">
    <name type="scientific">Variovorax robiniae</name>
    <dbReference type="NCBI Taxonomy" id="1836199"/>
    <lineage>
        <taxon>Bacteria</taxon>
        <taxon>Pseudomonadati</taxon>
        <taxon>Pseudomonadota</taxon>
        <taxon>Betaproteobacteria</taxon>
        <taxon>Burkholderiales</taxon>
        <taxon>Comamonadaceae</taxon>
        <taxon>Variovorax</taxon>
    </lineage>
</organism>
<accession>A0ABU8XDT7</accession>
<evidence type="ECO:0000313" key="8">
    <source>
        <dbReference type="Proteomes" id="UP001367030"/>
    </source>
</evidence>
<evidence type="ECO:0000256" key="5">
    <source>
        <dbReference type="ARBA" id="ARBA00022833"/>
    </source>
</evidence>
<keyword evidence="4" id="KW-0378">Hydrolase</keyword>
<reference evidence="7 8" key="1">
    <citation type="submission" date="2024-03" db="EMBL/GenBank/DDBJ databases">
        <title>Novel species of the genus Variovorax.</title>
        <authorList>
            <person name="Liu Q."/>
            <person name="Xin Y.-H."/>
        </authorList>
    </citation>
    <scope>NUCLEOTIDE SEQUENCE [LARGE SCALE GENOMIC DNA]</scope>
    <source>
        <strain evidence="7 8">KACC 18901</strain>
    </source>
</reference>
<evidence type="ECO:0000259" key="6">
    <source>
        <dbReference type="Pfam" id="PF00962"/>
    </source>
</evidence>
<dbReference type="InterPro" id="IPR032466">
    <property type="entry name" value="Metal_Hydrolase"/>
</dbReference>
<evidence type="ECO:0000256" key="3">
    <source>
        <dbReference type="ARBA" id="ARBA00022723"/>
    </source>
</evidence>
<protein>
    <submittedName>
        <fullName evidence="7">Adenosine deaminase</fullName>
    </submittedName>
</protein>
<dbReference type="Gene3D" id="3.20.20.140">
    <property type="entry name" value="Metal-dependent hydrolases"/>
    <property type="match status" value="1"/>
</dbReference>